<feature type="region of interest" description="Disordered" evidence="1">
    <location>
        <begin position="1"/>
        <end position="39"/>
    </location>
</feature>
<evidence type="ECO:0000313" key="3">
    <source>
        <dbReference type="Proteomes" id="UP000000270"/>
    </source>
</evidence>
<protein>
    <submittedName>
        <fullName evidence="2">Uncharacterized protein</fullName>
    </submittedName>
</protein>
<dbReference type="HOGENOM" id="CLU_097546_0_0_5"/>
<reference evidence="2 3" key="6">
    <citation type="journal article" date="2011" name="Appl. Environ. Microbiol.">
        <title>Involvement of the azorhizobial chromosome partition gene (parA) in the onset of bacteroid differentiation during Sesbania rostrata stem nodule development.</title>
        <authorList>
            <person name="Liu CT."/>
            <person name="Lee KB."/>
            <person name="Wang YS."/>
            <person name="Peng MH."/>
            <person name="Lee KT."/>
            <person name="Suzuki S."/>
            <person name="Suzuki T."/>
            <person name="Oyaizu H."/>
        </authorList>
    </citation>
    <scope>NUCLEOTIDE SEQUENCE [LARGE SCALE GENOMIC DNA]</scope>
    <source>
        <strain evidence="3">ATCC 43989 / DSM 5975 / JCM 20966 / LMG 6465 / NBRC 14845 / NCIMB 13405 / ORS 571</strain>
    </source>
</reference>
<feature type="compositionally biased region" description="Basic and acidic residues" evidence="1">
    <location>
        <begin position="1"/>
        <end position="20"/>
    </location>
</feature>
<dbReference type="EMBL" id="AP009384">
    <property type="protein sequence ID" value="BAF86086.1"/>
    <property type="molecule type" value="Genomic_DNA"/>
</dbReference>
<reference evidence="2 3" key="1">
    <citation type="journal article" date="2007" name="Appl. Environ. Microbiol.">
        <title>Rhizobial factors required for stem nodule maturation and maintenance in Sesbania rostrata-Azorhizobium caulinodans ORS571 symbiosis.</title>
        <authorList>
            <person name="Suzuki S."/>
            <person name="Aono T."/>
            <person name="Lee KB."/>
            <person name="Suzuki T."/>
            <person name="Liu CT."/>
            <person name="Miwa H."/>
            <person name="Wakao S."/>
            <person name="Iki T."/>
            <person name="Oyaizu H."/>
        </authorList>
    </citation>
    <scope>NUCLEOTIDE SEQUENCE [LARGE SCALE GENOMIC DNA]</scope>
    <source>
        <strain evidence="3">ATCC 43989 / DSM 5975 / JCM 20966 / LMG 6465 / NBRC 14845 / NCIMB 13405 / ORS 571</strain>
    </source>
</reference>
<reference evidence="2 3" key="3">
    <citation type="journal article" date="2008" name="BMC Genomics">
        <title>The genome of the versatile nitrogen fixer Azorhizobium caulinodans ORS571.</title>
        <authorList>
            <person name="Lee KB."/>
            <person name="Backer P.D."/>
            <person name="Aono T."/>
            <person name="Liu CT."/>
            <person name="Suzuki S."/>
            <person name="Suzuki T."/>
            <person name="Kaneko T."/>
            <person name="Yamada M."/>
            <person name="Tabata S."/>
            <person name="Kupfer D.M."/>
            <person name="Najar F.Z."/>
            <person name="Wiley G.B."/>
            <person name="Roe B."/>
            <person name="Binnewies T.T."/>
            <person name="Ussery D.W."/>
            <person name="D'Haeze W."/>
            <person name="Herder J.D."/>
            <person name="Gevers D."/>
            <person name="Vereecke D."/>
            <person name="Holsters M."/>
            <person name="Oyaizu H."/>
        </authorList>
    </citation>
    <scope>NUCLEOTIDE SEQUENCE [LARGE SCALE GENOMIC DNA]</scope>
    <source>
        <strain evidence="3">ATCC 43989 / DSM 5975 / JCM 20966 / LMG 6465 / NBRC 14845 / NCIMB 13405 / ORS 571</strain>
    </source>
</reference>
<dbReference type="Proteomes" id="UP000000270">
    <property type="component" value="Chromosome"/>
</dbReference>
<reference evidence="2 3" key="4">
    <citation type="journal article" date="2009" name="Appl. Environ. Microbiol.">
        <title>Comparative genome-wide transcriptional profiling of Azorhizobium caulinodans ORS571 grown under free-living and symbiotic conditions.</title>
        <authorList>
            <person name="Tsukada S."/>
            <person name="Aono T."/>
            <person name="Akiba N."/>
            <person name="Lee KB."/>
            <person name="Liu CT."/>
            <person name="Toyazaki H."/>
            <person name="Oyaizu H."/>
        </authorList>
    </citation>
    <scope>NUCLEOTIDE SEQUENCE [LARGE SCALE GENOMIC DNA]</scope>
    <source>
        <strain evidence="3">ATCC 43989 / DSM 5975 / JCM 20966 / LMG 6465 / NBRC 14845 / NCIMB 13405 / ORS 571</strain>
    </source>
</reference>
<gene>
    <name evidence="2" type="ordered locus">AZC_0088</name>
</gene>
<evidence type="ECO:0000256" key="1">
    <source>
        <dbReference type="SAM" id="MobiDB-lite"/>
    </source>
</evidence>
<evidence type="ECO:0000313" key="2">
    <source>
        <dbReference type="EMBL" id="BAF86086.1"/>
    </source>
</evidence>
<dbReference type="STRING" id="438753.AZC_0088"/>
<name>A8IGH2_AZOC5</name>
<keyword evidence="3" id="KW-1185">Reference proteome</keyword>
<dbReference type="eggNOG" id="ENOG5031E6R">
    <property type="taxonomic scope" value="Bacteria"/>
</dbReference>
<proteinExistence type="predicted"/>
<organism evidence="2 3">
    <name type="scientific">Azorhizobium caulinodans (strain ATCC 43989 / DSM 5975 / JCM 20966 / LMG 6465 / NBRC 14845 / NCIMB 13405 / ORS 571)</name>
    <dbReference type="NCBI Taxonomy" id="438753"/>
    <lineage>
        <taxon>Bacteria</taxon>
        <taxon>Pseudomonadati</taxon>
        <taxon>Pseudomonadota</taxon>
        <taxon>Alphaproteobacteria</taxon>
        <taxon>Hyphomicrobiales</taxon>
        <taxon>Xanthobacteraceae</taxon>
        <taxon>Azorhizobium</taxon>
    </lineage>
</organism>
<reference evidence="2 3" key="5">
    <citation type="journal article" date="2010" name="Appl. Environ. Microbiol.">
        <title>phrR-like gene praR of Azorhizobium caulinodans ORS571 is essential for symbiosis with Sesbania rostrata and is involved in expression of reb genes.</title>
        <authorList>
            <person name="Akiba N."/>
            <person name="Aono T."/>
            <person name="Toyazaki H."/>
            <person name="Sato S."/>
            <person name="Oyaizu H."/>
        </authorList>
    </citation>
    <scope>NUCLEOTIDE SEQUENCE [LARGE SCALE GENOMIC DNA]</scope>
    <source>
        <strain evidence="3">ATCC 43989 / DSM 5975 / JCM 20966 / LMG 6465 / NBRC 14845 / NCIMB 13405 / ORS 571</strain>
    </source>
</reference>
<sequence length="249" mass="27159">MPAARHRDEPAHGADRDRRPSRTVPLPLPPLPPDTPMSTAVGPLRNRVDPFGDIAAHPARGLLMGNRGGRIHDPGTRTLTGRAWVSRQWICCALTFRDRRRAVMGEGYTELFFLDEVVAFAAGHRPCFQCRRVAADAFSAAWAKGEGRLPPGAGEMDRRLHAERLDGTRRRKHPRRLGDLPDGAVFAGEDGPVAVKDGRLLRFSFAGWAPLHGGPGLDATVPTLTPPSVLTALAAGYQPLWHPTAQHRP</sequence>
<dbReference type="AlphaFoldDB" id="A8IGH2"/>
<reference evidence="3" key="2">
    <citation type="submission" date="2007-04" db="EMBL/GenBank/DDBJ databases">
        <title>Complete genome sequence of the nitrogen-fixing bacterium Azorhizobium caulinodans ORS571.</title>
        <authorList>
            <person name="Lee K.B."/>
            <person name="Backer P.D."/>
            <person name="Aono T."/>
            <person name="Liu C.T."/>
            <person name="Suzuki S."/>
            <person name="Suzuki T."/>
            <person name="Kaneko T."/>
            <person name="Yamada M."/>
            <person name="Tabata S."/>
            <person name="Kupfer D.M."/>
            <person name="Najar F.Z."/>
            <person name="Wiley G.B."/>
            <person name="Roe B."/>
            <person name="Binnewies T."/>
            <person name="Ussery D."/>
            <person name="Vereecke D."/>
            <person name="Gevers D."/>
            <person name="Holsters M."/>
            <person name="Oyaizu H."/>
        </authorList>
    </citation>
    <scope>NUCLEOTIDE SEQUENCE [LARGE SCALE GENOMIC DNA]</scope>
    <source>
        <strain evidence="3">ATCC 43989 / DSM 5975 / JCM 20966 / LMG 6465 / NBRC 14845 / NCIMB 13405 / ORS 571</strain>
    </source>
</reference>
<dbReference type="KEGG" id="azc:AZC_0088"/>
<feature type="compositionally biased region" description="Pro residues" evidence="1">
    <location>
        <begin position="26"/>
        <end position="35"/>
    </location>
</feature>
<accession>A8IGH2</accession>